<evidence type="ECO:0000256" key="1">
    <source>
        <dbReference type="ARBA" id="ARBA00022801"/>
    </source>
</evidence>
<gene>
    <name evidence="4" type="ORF">SVUK_LOCUS3247</name>
</gene>
<dbReference type="GO" id="GO:0019369">
    <property type="term" value="P:arachidonate metabolic process"/>
    <property type="evidence" value="ECO:0007669"/>
    <property type="project" value="TreeGrafter"/>
</dbReference>
<dbReference type="GO" id="GO:0004806">
    <property type="term" value="F:triacylglycerol lipase activity"/>
    <property type="evidence" value="ECO:0007669"/>
    <property type="project" value="TreeGrafter"/>
</dbReference>
<evidence type="ECO:0000313" key="5">
    <source>
        <dbReference type="Proteomes" id="UP000270094"/>
    </source>
</evidence>
<keyword evidence="2" id="KW-0442">Lipid degradation</keyword>
<reference evidence="4 5" key="1">
    <citation type="submission" date="2018-11" db="EMBL/GenBank/DDBJ databases">
        <authorList>
            <consortium name="Pathogen Informatics"/>
        </authorList>
    </citation>
    <scope>NUCLEOTIDE SEQUENCE [LARGE SCALE GENOMIC DNA]</scope>
</reference>
<evidence type="ECO:0000256" key="3">
    <source>
        <dbReference type="ARBA" id="ARBA00023098"/>
    </source>
</evidence>
<dbReference type="Proteomes" id="UP000270094">
    <property type="component" value="Unassembled WGS sequence"/>
</dbReference>
<name>A0A3P7IMT1_STRVU</name>
<organism evidence="4 5">
    <name type="scientific">Strongylus vulgaris</name>
    <name type="common">Blood worm</name>
    <dbReference type="NCBI Taxonomy" id="40348"/>
    <lineage>
        <taxon>Eukaryota</taxon>
        <taxon>Metazoa</taxon>
        <taxon>Ecdysozoa</taxon>
        <taxon>Nematoda</taxon>
        <taxon>Chromadorea</taxon>
        <taxon>Rhabditida</taxon>
        <taxon>Rhabditina</taxon>
        <taxon>Rhabditomorpha</taxon>
        <taxon>Strongyloidea</taxon>
        <taxon>Strongylidae</taxon>
        <taxon>Strongylus</taxon>
    </lineage>
</organism>
<dbReference type="InterPro" id="IPR052214">
    <property type="entry name" value="DAG_Lipase-Related"/>
</dbReference>
<sequence>MRAAMDDIANMISSFFADVDIVFSDVLAGLFLTAHSPVNVYPPLVPKISDRPDWMTIENASHFLHFASCVYGWPTYLLHNFGIKPAYRLFRKLQCCGRLRCDQVSCIPLVCSGSTLYFGLLDCGLQSACEGMRRLLIYGNRVR</sequence>
<keyword evidence="3" id="KW-0443">Lipid metabolism</keyword>
<dbReference type="GO" id="GO:0046340">
    <property type="term" value="P:diacylglycerol catabolic process"/>
    <property type="evidence" value="ECO:0007669"/>
    <property type="project" value="TreeGrafter"/>
</dbReference>
<evidence type="ECO:0000313" key="4">
    <source>
        <dbReference type="EMBL" id="VDM68249.1"/>
    </source>
</evidence>
<dbReference type="OrthoDB" id="438440at2759"/>
<protein>
    <submittedName>
        <fullName evidence="4">Uncharacterized protein</fullName>
    </submittedName>
</protein>
<dbReference type="GO" id="GO:0005886">
    <property type="term" value="C:plasma membrane"/>
    <property type="evidence" value="ECO:0007669"/>
    <property type="project" value="TreeGrafter"/>
</dbReference>
<dbReference type="PANTHER" id="PTHR45792">
    <property type="entry name" value="DIACYLGLYCEROL LIPASE HOMOLOG-RELATED"/>
    <property type="match status" value="1"/>
</dbReference>
<accession>A0A3P7IMT1</accession>
<dbReference type="AlphaFoldDB" id="A0A3P7IMT1"/>
<dbReference type="PANTHER" id="PTHR45792:SF2">
    <property type="entry name" value="DIACYLGLYCEROL LIPASE-BETA"/>
    <property type="match status" value="1"/>
</dbReference>
<dbReference type="GO" id="GO:0005737">
    <property type="term" value="C:cytoplasm"/>
    <property type="evidence" value="ECO:0007669"/>
    <property type="project" value="TreeGrafter"/>
</dbReference>
<keyword evidence="5" id="KW-1185">Reference proteome</keyword>
<dbReference type="EMBL" id="UYYB01008206">
    <property type="protein sequence ID" value="VDM68249.1"/>
    <property type="molecule type" value="Genomic_DNA"/>
</dbReference>
<keyword evidence="1" id="KW-0378">Hydrolase</keyword>
<dbReference type="GO" id="GO:0022008">
    <property type="term" value="P:neurogenesis"/>
    <property type="evidence" value="ECO:0007669"/>
    <property type="project" value="TreeGrafter"/>
</dbReference>
<evidence type="ECO:0000256" key="2">
    <source>
        <dbReference type="ARBA" id="ARBA00022963"/>
    </source>
</evidence>
<proteinExistence type="predicted"/>